<evidence type="ECO:0000256" key="4">
    <source>
        <dbReference type="ARBA" id="ARBA00022729"/>
    </source>
</evidence>
<dbReference type="InterPro" id="IPR025933">
    <property type="entry name" value="Beta_defensin_dom"/>
</dbReference>
<sequence length="89" mass="9897">MPIVGPKKKKKNPQPLGTKGGGTICGRKISGHCRLECGSLEKTMFMCDRYKQCCVKGFFIAKPVMQPPIQKPNKPYRKHTCSNSCPLSQ</sequence>
<evidence type="ECO:0000256" key="2">
    <source>
        <dbReference type="ARBA" id="ARBA00007371"/>
    </source>
</evidence>
<organism evidence="9 10">
    <name type="scientific">Moschus moschiferus</name>
    <name type="common">Siberian musk deer</name>
    <name type="synonym">Moschus sibiricus</name>
    <dbReference type="NCBI Taxonomy" id="68415"/>
    <lineage>
        <taxon>Eukaryota</taxon>
        <taxon>Metazoa</taxon>
        <taxon>Chordata</taxon>
        <taxon>Craniata</taxon>
        <taxon>Vertebrata</taxon>
        <taxon>Euteleostomi</taxon>
        <taxon>Mammalia</taxon>
        <taxon>Eutheria</taxon>
        <taxon>Laurasiatheria</taxon>
        <taxon>Artiodactyla</taxon>
        <taxon>Ruminantia</taxon>
        <taxon>Pecora</taxon>
        <taxon>Moschidae</taxon>
        <taxon>Moschus</taxon>
    </lineage>
</organism>
<protein>
    <recommendedName>
        <fullName evidence="6">Beta-defensin</fullName>
    </recommendedName>
</protein>
<evidence type="ECO:0000313" key="10">
    <source>
        <dbReference type="Proteomes" id="UP000694544"/>
    </source>
</evidence>
<dbReference type="Ensembl" id="ENSMMST00000023660.1">
    <property type="protein sequence ID" value="ENSMMSP00000021413.1"/>
    <property type="gene ID" value="ENSMMSG00000016089.1"/>
</dbReference>
<proteinExistence type="inferred from homology"/>
<feature type="compositionally biased region" description="Basic residues" evidence="7">
    <location>
        <begin position="1"/>
        <end position="12"/>
    </location>
</feature>
<dbReference type="GO" id="GO:0045087">
    <property type="term" value="P:innate immune response"/>
    <property type="evidence" value="ECO:0007669"/>
    <property type="project" value="InterPro"/>
</dbReference>
<evidence type="ECO:0000256" key="1">
    <source>
        <dbReference type="ARBA" id="ARBA00004613"/>
    </source>
</evidence>
<evidence type="ECO:0000256" key="5">
    <source>
        <dbReference type="ARBA" id="ARBA00023157"/>
    </source>
</evidence>
<dbReference type="GeneTree" id="ENSGT00940000166325"/>
<dbReference type="AlphaFoldDB" id="A0A8C6DUL4"/>
<evidence type="ECO:0000256" key="7">
    <source>
        <dbReference type="SAM" id="MobiDB-lite"/>
    </source>
</evidence>
<accession>A0A8C6DUL4</accession>
<dbReference type="Pfam" id="PF13841">
    <property type="entry name" value="Defensin_beta_2"/>
    <property type="match status" value="1"/>
</dbReference>
<evidence type="ECO:0000313" key="9">
    <source>
        <dbReference type="Ensembl" id="ENSMMSP00000021413.1"/>
    </source>
</evidence>
<comment type="similarity">
    <text evidence="2 6">Belongs to the beta-defensin family.</text>
</comment>
<keyword evidence="3 6" id="KW-0964">Secreted</keyword>
<feature type="domain" description="Beta-defensin" evidence="8">
    <location>
        <begin position="25"/>
        <end position="54"/>
    </location>
</feature>
<comment type="function">
    <text evidence="6">Has antibacterial activity.</text>
</comment>
<keyword evidence="5" id="KW-1015">Disulfide bond</keyword>
<keyword evidence="4" id="KW-0732">Signal</keyword>
<name>A0A8C6DUL4_MOSMO</name>
<comment type="subcellular location">
    <subcellularLocation>
        <location evidence="1 6">Secreted</location>
    </subcellularLocation>
</comment>
<keyword evidence="6" id="KW-0929">Antimicrobial</keyword>
<evidence type="ECO:0000256" key="6">
    <source>
        <dbReference type="RuleBase" id="RU231113"/>
    </source>
</evidence>
<dbReference type="Proteomes" id="UP000694544">
    <property type="component" value="Unplaced"/>
</dbReference>
<reference evidence="9" key="1">
    <citation type="submission" date="2025-08" db="UniProtKB">
        <authorList>
            <consortium name="Ensembl"/>
        </authorList>
    </citation>
    <scope>IDENTIFICATION</scope>
</reference>
<dbReference type="GO" id="GO:0042742">
    <property type="term" value="P:defense response to bacterium"/>
    <property type="evidence" value="ECO:0007669"/>
    <property type="project" value="UniProtKB-UniRule"/>
</dbReference>
<evidence type="ECO:0000256" key="3">
    <source>
        <dbReference type="ARBA" id="ARBA00022525"/>
    </source>
</evidence>
<dbReference type="GO" id="GO:0005576">
    <property type="term" value="C:extracellular region"/>
    <property type="evidence" value="ECO:0007669"/>
    <property type="project" value="UniProtKB-SubCell"/>
</dbReference>
<reference evidence="9" key="2">
    <citation type="submission" date="2025-09" db="UniProtKB">
        <authorList>
            <consortium name="Ensembl"/>
        </authorList>
    </citation>
    <scope>IDENTIFICATION</scope>
</reference>
<keyword evidence="10" id="KW-1185">Reference proteome</keyword>
<feature type="region of interest" description="Disordered" evidence="7">
    <location>
        <begin position="1"/>
        <end position="23"/>
    </location>
</feature>
<keyword evidence="6" id="KW-0211">Defensin</keyword>
<feature type="region of interest" description="Disordered" evidence="7">
    <location>
        <begin position="70"/>
        <end position="89"/>
    </location>
</feature>
<evidence type="ECO:0000259" key="8">
    <source>
        <dbReference type="Pfam" id="PF13841"/>
    </source>
</evidence>
<keyword evidence="6" id="KW-0044">Antibiotic</keyword>